<gene>
    <name evidence="2" type="ORF">Pfra01_001195300</name>
</gene>
<evidence type="ECO:0000313" key="2">
    <source>
        <dbReference type="EMBL" id="GMF39780.1"/>
    </source>
</evidence>
<keyword evidence="3" id="KW-1185">Reference proteome</keyword>
<reference evidence="2" key="1">
    <citation type="submission" date="2023-04" db="EMBL/GenBank/DDBJ databases">
        <title>Phytophthora fragariaefolia NBRC 109709.</title>
        <authorList>
            <person name="Ichikawa N."/>
            <person name="Sato H."/>
            <person name="Tonouchi N."/>
        </authorList>
    </citation>
    <scope>NUCLEOTIDE SEQUENCE</scope>
    <source>
        <strain evidence="2">NBRC 109709</strain>
    </source>
</reference>
<comment type="caution">
    <text evidence="2">The sequence shown here is derived from an EMBL/GenBank/DDBJ whole genome shotgun (WGS) entry which is preliminary data.</text>
</comment>
<evidence type="ECO:0000259" key="1">
    <source>
        <dbReference type="Pfam" id="PF13349"/>
    </source>
</evidence>
<dbReference type="Gene3D" id="2.160.20.120">
    <property type="match status" value="1"/>
</dbReference>
<proteinExistence type="predicted"/>
<accession>A0A9W7CTG8</accession>
<sequence length="220" mass="23222">MCANVVFVAKCNSIDSRIASTSFPLVNSSTGNEVNSIVLANAFVRGEIVVSPASTEAGSMDIVFYGSEVGIFEKAHHIVHNQYSPVPLGSYHCSDTHRSKMEVELPVDQLRSLAITSNTSIVVNGSNILTFQGLSITTKLSSILCSDFKIQGDELHIETTSGDITIEGLTIDASNTQVAESPAQVYSALGIVSLDGVILSQCDLQVETGASSLTLSSIHG</sequence>
<dbReference type="EMBL" id="BSXT01001187">
    <property type="protein sequence ID" value="GMF39780.1"/>
    <property type="molecule type" value="Genomic_DNA"/>
</dbReference>
<dbReference type="Pfam" id="PF13349">
    <property type="entry name" value="DUF4097"/>
    <property type="match status" value="1"/>
</dbReference>
<dbReference type="OrthoDB" id="69410at2759"/>
<evidence type="ECO:0000313" key="3">
    <source>
        <dbReference type="Proteomes" id="UP001165121"/>
    </source>
</evidence>
<dbReference type="InterPro" id="IPR025164">
    <property type="entry name" value="Toastrack_DUF4097"/>
</dbReference>
<name>A0A9W7CTG8_9STRA</name>
<protein>
    <submittedName>
        <fullName evidence="2">Unnamed protein product</fullName>
    </submittedName>
</protein>
<dbReference type="Proteomes" id="UP001165121">
    <property type="component" value="Unassembled WGS sequence"/>
</dbReference>
<feature type="domain" description="DUF4097" evidence="1">
    <location>
        <begin position="93"/>
        <end position="209"/>
    </location>
</feature>
<organism evidence="2 3">
    <name type="scientific">Phytophthora fragariaefolia</name>
    <dbReference type="NCBI Taxonomy" id="1490495"/>
    <lineage>
        <taxon>Eukaryota</taxon>
        <taxon>Sar</taxon>
        <taxon>Stramenopiles</taxon>
        <taxon>Oomycota</taxon>
        <taxon>Peronosporomycetes</taxon>
        <taxon>Peronosporales</taxon>
        <taxon>Peronosporaceae</taxon>
        <taxon>Phytophthora</taxon>
    </lineage>
</organism>
<dbReference type="AlphaFoldDB" id="A0A9W7CTG8"/>